<proteinExistence type="predicted"/>
<sequence>MKRCANLSKFTFTPLPSPSFLDLQVSLFSTILLKTAPM</sequence>
<reference evidence="1" key="1">
    <citation type="submission" date="2018-02" db="EMBL/GenBank/DDBJ databases">
        <title>Rhizophora mucronata_Transcriptome.</title>
        <authorList>
            <person name="Meera S.P."/>
            <person name="Sreeshan A."/>
            <person name="Augustine A."/>
        </authorList>
    </citation>
    <scope>NUCLEOTIDE SEQUENCE</scope>
    <source>
        <tissue evidence="1">Leaf</tissue>
    </source>
</reference>
<name>A0A2P2IVF4_RHIMU</name>
<accession>A0A2P2IVF4</accession>
<evidence type="ECO:0000313" key="1">
    <source>
        <dbReference type="EMBL" id="MBW85205.1"/>
    </source>
</evidence>
<dbReference type="EMBL" id="GGEC01004722">
    <property type="protein sequence ID" value="MBW85205.1"/>
    <property type="molecule type" value="Transcribed_RNA"/>
</dbReference>
<organism evidence="1">
    <name type="scientific">Rhizophora mucronata</name>
    <name type="common">Asiatic mangrove</name>
    <dbReference type="NCBI Taxonomy" id="61149"/>
    <lineage>
        <taxon>Eukaryota</taxon>
        <taxon>Viridiplantae</taxon>
        <taxon>Streptophyta</taxon>
        <taxon>Embryophyta</taxon>
        <taxon>Tracheophyta</taxon>
        <taxon>Spermatophyta</taxon>
        <taxon>Magnoliopsida</taxon>
        <taxon>eudicotyledons</taxon>
        <taxon>Gunneridae</taxon>
        <taxon>Pentapetalae</taxon>
        <taxon>rosids</taxon>
        <taxon>fabids</taxon>
        <taxon>Malpighiales</taxon>
        <taxon>Rhizophoraceae</taxon>
        <taxon>Rhizophora</taxon>
    </lineage>
</organism>
<dbReference type="AlphaFoldDB" id="A0A2P2IVF4"/>
<protein>
    <submittedName>
        <fullName evidence="1">Uncharacterized protein</fullName>
    </submittedName>
</protein>